<dbReference type="SUPFAM" id="SSF46894">
    <property type="entry name" value="C-terminal effector domain of the bipartite response regulators"/>
    <property type="match status" value="1"/>
</dbReference>
<dbReference type="GO" id="GO:0003677">
    <property type="term" value="F:DNA binding"/>
    <property type="evidence" value="ECO:0007669"/>
    <property type="project" value="InterPro"/>
</dbReference>
<dbReference type="InterPro" id="IPR011990">
    <property type="entry name" value="TPR-like_helical_dom_sf"/>
</dbReference>
<dbReference type="AlphaFoldDB" id="A0A0J6WAV1"/>
<dbReference type="SMART" id="SM00421">
    <property type="entry name" value="HTH_LUXR"/>
    <property type="match status" value="1"/>
</dbReference>
<dbReference type="OrthoDB" id="3197423at2"/>
<dbReference type="InterPro" id="IPR041664">
    <property type="entry name" value="AAA_16"/>
</dbReference>
<dbReference type="GO" id="GO:0006355">
    <property type="term" value="P:regulation of DNA-templated transcription"/>
    <property type="evidence" value="ECO:0007669"/>
    <property type="project" value="InterPro"/>
</dbReference>
<protein>
    <submittedName>
        <fullName evidence="2">Regulatory protein, LuxR family</fullName>
    </submittedName>
</protein>
<dbReference type="CDD" id="cd06170">
    <property type="entry name" value="LuxR_C_like"/>
    <property type="match status" value="1"/>
</dbReference>
<name>A0A0J6WAV1_MYCCU</name>
<dbReference type="PROSITE" id="PS00622">
    <property type="entry name" value="HTH_LUXR_1"/>
    <property type="match status" value="1"/>
</dbReference>
<dbReference type="InterPro" id="IPR016032">
    <property type="entry name" value="Sig_transdc_resp-reg_C-effctor"/>
</dbReference>
<reference evidence="2 3" key="1">
    <citation type="journal article" date="2015" name="Genome Biol. Evol.">
        <title>Characterization of Three Mycobacterium spp. with Potential Use in Bioremediation by Genome Sequencing and Comparative Genomics.</title>
        <authorList>
            <person name="Das S."/>
            <person name="Pettersson B.M."/>
            <person name="Behra P.R."/>
            <person name="Ramesh M."/>
            <person name="Dasgupta S."/>
            <person name="Bhattacharya A."/>
            <person name="Kirsebom L.A."/>
        </authorList>
    </citation>
    <scope>NUCLEOTIDE SEQUENCE [LARGE SCALE GENOMIC DNA]</scope>
    <source>
        <strain evidence="2 3">DSM 44219</strain>
    </source>
</reference>
<accession>A0A0J6WAV1</accession>
<organism evidence="2 3">
    <name type="scientific">Mycolicibacterium chubuense</name>
    <name type="common">Mycobacterium chubuense</name>
    <dbReference type="NCBI Taxonomy" id="1800"/>
    <lineage>
        <taxon>Bacteria</taxon>
        <taxon>Bacillati</taxon>
        <taxon>Actinomycetota</taxon>
        <taxon>Actinomycetes</taxon>
        <taxon>Mycobacteriales</taxon>
        <taxon>Mycobacteriaceae</taxon>
        <taxon>Mycolicibacterium</taxon>
    </lineage>
</organism>
<dbReference type="PATRIC" id="fig|1800.3.peg.3042"/>
<dbReference type="Pfam" id="PF00196">
    <property type="entry name" value="GerE"/>
    <property type="match status" value="1"/>
</dbReference>
<evidence type="ECO:0000259" key="1">
    <source>
        <dbReference type="PROSITE" id="PS50043"/>
    </source>
</evidence>
<dbReference type="Gene3D" id="1.10.10.10">
    <property type="entry name" value="Winged helix-like DNA-binding domain superfamily/Winged helix DNA-binding domain"/>
    <property type="match status" value="1"/>
</dbReference>
<dbReference type="Pfam" id="PF13191">
    <property type="entry name" value="AAA_16"/>
    <property type="match status" value="1"/>
</dbReference>
<dbReference type="SUPFAM" id="SSF52540">
    <property type="entry name" value="P-loop containing nucleoside triphosphate hydrolases"/>
    <property type="match status" value="1"/>
</dbReference>
<dbReference type="Proteomes" id="UP000036176">
    <property type="component" value="Unassembled WGS sequence"/>
</dbReference>
<sequence>MSGTWPLTGRSRELATIAAALDPSATSPGLLITGEAGVGKTRLAAEALSRTALPSVWIAATDAAKAIPLGAFSPWVPARSENPAGLVAEVLHAIGQDGNGDGVIVAVDDAHLLDDLSMFAVQQLVLRGVARVLLTVRDGETAQAVTALWTGGSLQRLQVGPLTRADYASLLGQNLGGRADPASVDRLWRLTKGNVLYLRHVVDSEIAAGRITSVNGMWLWDDDFVASSSLAELVEGRMGSLPQELAEVVDLLALGEPLSLSTLGRLVDTGALERAEQRRLVTIDVEARDPVVRLAHPLYGEIRKATAGVMRLRRLRGRLAVSLAELGEVDQRALLRRAVLALDSDLAPDVALLMRAAQIAVWLSDPGLALRLSHAAVAHGGGWVAELGYATCLMTVGEIEDAQILLGAVATSAEVPDDVRFQADFLRAWTLHTGGRPEDARSVMQHAEQVHSGPTARASFAALSASMYACRADLAEAVEAADDALASPALPDIARILALIAKAGALADTGRNDELPVLYEEARRLAETSSEAVTPLATFIEIYAWGQRLAGRFGDAVTAVESLRGYSEGPLAHIWTQSMAGCNELATGRAEAAIRRFEAIGGERRPFDSLGWTYRYHIDLVTAYAIAGHDATAVSLLEQLERHHHSVFEYHTPARLLARAWVRASQGWSSGAIQQARSAAELASARSQLAQEVMCLQTATRFGDAGTTQRLRILATMIDGPRASAAAAHAQALSANDATALESVATRYEAMGDLLSAADAAAQACIVHTDAERAREARACAAQAREWARECGRVHTPALAEIGRDRGLTHRQREVIAMAAKGLSNREIARRLSVSVRTVEGHLYRASVRVDATGRAELAARLRNENGSEHQRRDSPQL</sequence>
<proteinExistence type="predicted"/>
<dbReference type="RefSeq" id="WP_048419021.1">
    <property type="nucleotide sequence ID" value="NZ_JYNX01000037.1"/>
</dbReference>
<comment type="caution">
    <text evidence="2">The sequence shown here is derived from an EMBL/GenBank/DDBJ whole genome shotgun (WGS) entry which is preliminary data.</text>
</comment>
<feature type="domain" description="HTH luxR-type" evidence="1">
    <location>
        <begin position="801"/>
        <end position="866"/>
    </location>
</feature>
<dbReference type="PROSITE" id="PS50043">
    <property type="entry name" value="HTH_LUXR_2"/>
    <property type="match status" value="1"/>
</dbReference>
<dbReference type="InterPro" id="IPR027417">
    <property type="entry name" value="P-loop_NTPase"/>
</dbReference>
<dbReference type="Gene3D" id="1.25.40.10">
    <property type="entry name" value="Tetratricopeptide repeat domain"/>
    <property type="match status" value="1"/>
</dbReference>
<dbReference type="EMBL" id="JYNX01000037">
    <property type="protein sequence ID" value="KMO78802.1"/>
    <property type="molecule type" value="Genomic_DNA"/>
</dbReference>
<evidence type="ECO:0000313" key="2">
    <source>
        <dbReference type="EMBL" id="KMO78802.1"/>
    </source>
</evidence>
<dbReference type="Gene3D" id="3.40.50.300">
    <property type="entry name" value="P-loop containing nucleotide triphosphate hydrolases"/>
    <property type="match status" value="1"/>
</dbReference>
<dbReference type="PRINTS" id="PR00038">
    <property type="entry name" value="HTHLUXR"/>
</dbReference>
<evidence type="ECO:0000313" key="3">
    <source>
        <dbReference type="Proteomes" id="UP000036176"/>
    </source>
</evidence>
<dbReference type="InterPro" id="IPR036388">
    <property type="entry name" value="WH-like_DNA-bd_sf"/>
</dbReference>
<gene>
    <name evidence="2" type="ORF">MCHUDSM44219_03040</name>
</gene>
<keyword evidence="3" id="KW-1185">Reference proteome</keyword>
<dbReference type="InterPro" id="IPR000792">
    <property type="entry name" value="Tscrpt_reg_LuxR_C"/>
</dbReference>